<evidence type="ECO:0008006" key="3">
    <source>
        <dbReference type="Google" id="ProtNLM"/>
    </source>
</evidence>
<gene>
    <name evidence="2" type="ORF">NT6N_11850</name>
</gene>
<name>A0AAT9FJG3_9BACT</name>
<organism evidence="2">
    <name type="scientific">Oceaniferula spumae</name>
    <dbReference type="NCBI Taxonomy" id="2979115"/>
    <lineage>
        <taxon>Bacteria</taxon>
        <taxon>Pseudomonadati</taxon>
        <taxon>Verrucomicrobiota</taxon>
        <taxon>Verrucomicrobiia</taxon>
        <taxon>Verrucomicrobiales</taxon>
        <taxon>Verrucomicrobiaceae</taxon>
        <taxon>Oceaniferula</taxon>
    </lineage>
</organism>
<dbReference type="AlphaFoldDB" id="A0AAT9FJG3"/>
<keyword evidence="1" id="KW-0732">Signal</keyword>
<feature type="chain" id="PRO_5043961339" description="Lipoprotein" evidence="1">
    <location>
        <begin position="24"/>
        <end position="199"/>
    </location>
</feature>
<evidence type="ECO:0000256" key="1">
    <source>
        <dbReference type="SAM" id="SignalP"/>
    </source>
</evidence>
<accession>A0AAT9FJG3</accession>
<dbReference type="PROSITE" id="PS51257">
    <property type="entry name" value="PROKAR_LIPOPROTEIN"/>
    <property type="match status" value="1"/>
</dbReference>
<feature type="signal peptide" evidence="1">
    <location>
        <begin position="1"/>
        <end position="23"/>
    </location>
</feature>
<protein>
    <recommendedName>
        <fullName evidence="3">Lipoprotein</fullName>
    </recommendedName>
</protein>
<evidence type="ECO:0000313" key="2">
    <source>
        <dbReference type="EMBL" id="BDS06145.1"/>
    </source>
</evidence>
<dbReference type="KEGG" id="osu:NT6N_11850"/>
<dbReference type="EMBL" id="AP026866">
    <property type="protein sequence ID" value="BDS06145.1"/>
    <property type="molecule type" value="Genomic_DNA"/>
</dbReference>
<sequence>MKKCLPCLILLLPILAACSNVRSKQPVGKNPVNLSVQADQIAWQSIAGDWVNADGEVTQVKIVDGKKGLVHFQGAGEDDQPQPVTFRQTGDTFFLNFTDQEGVGEYHWMMLKANNEMTELIFWDPDTEKFRELIAEKKIKGVNDPLEKRNEQGQLVKHYTPGALIDDPTGSWVTDMIAGKFGVLVDWKNPTVLRKKVGY</sequence>
<proteinExistence type="predicted"/>
<reference evidence="2" key="1">
    <citation type="submission" date="2024-07" db="EMBL/GenBank/DDBJ databases">
        <title>Complete genome sequence of Verrucomicrobiaceae bacterium NT6N.</title>
        <authorList>
            <person name="Huang C."/>
            <person name="Takami H."/>
            <person name="Hamasaki K."/>
        </authorList>
    </citation>
    <scope>NUCLEOTIDE SEQUENCE</scope>
    <source>
        <strain evidence="2">NT6N</strain>
    </source>
</reference>